<dbReference type="RefSeq" id="WP_204467455.1">
    <property type="nucleotide sequence ID" value="NZ_JACLYU010000002.1"/>
</dbReference>
<organism evidence="3 4">
    <name type="scientific">Bifidobacterium pullorum subsp. saeculare</name>
    <dbReference type="NCBI Taxonomy" id="78257"/>
    <lineage>
        <taxon>Bacteria</taxon>
        <taxon>Bacillati</taxon>
        <taxon>Actinomycetota</taxon>
        <taxon>Actinomycetes</taxon>
        <taxon>Bifidobacteriales</taxon>
        <taxon>Bifidobacteriaceae</taxon>
        <taxon>Bifidobacterium</taxon>
    </lineage>
</organism>
<evidence type="ECO:0000313" key="4">
    <source>
        <dbReference type="Proteomes" id="UP000718821"/>
    </source>
</evidence>
<feature type="domain" description="DUF3071" evidence="2">
    <location>
        <begin position="7"/>
        <end position="173"/>
    </location>
</feature>
<evidence type="ECO:0000256" key="1">
    <source>
        <dbReference type="SAM" id="MobiDB-lite"/>
    </source>
</evidence>
<reference evidence="3" key="2">
    <citation type="journal article" date="2021" name="Sci. Rep.">
        <title>The distribution of antibiotic resistance genes in chicken gut microbiota commensals.</title>
        <authorList>
            <person name="Juricova H."/>
            <person name="Matiasovicova J."/>
            <person name="Kubasova T."/>
            <person name="Cejkova D."/>
            <person name="Rychlik I."/>
        </authorList>
    </citation>
    <scope>NUCLEOTIDE SEQUENCE</scope>
    <source>
        <strain evidence="3">An836</strain>
    </source>
</reference>
<protein>
    <submittedName>
        <fullName evidence="3">DUF3071 domain-containing protein</fullName>
    </submittedName>
</protein>
<evidence type="ECO:0000313" key="3">
    <source>
        <dbReference type="EMBL" id="MBM6699036.1"/>
    </source>
</evidence>
<dbReference type="NCBIfam" id="NF040712">
    <property type="entry name" value="SepH"/>
    <property type="match status" value="1"/>
</dbReference>
<gene>
    <name evidence="3" type="ORF">H7U32_01570</name>
</gene>
<dbReference type="Proteomes" id="UP000718821">
    <property type="component" value="Unassembled WGS sequence"/>
</dbReference>
<feature type="region of interest" description="Disordered" evidence="1">
    <location>
        <begin position="219"/>
        <end position="379"/>
    </location>
</feature>
<sequence length="379" mass="39672">MPQNAAQEARFDHVSESGELVFAAGNLRFAVAVDDDLERAMLAAKQIRGEQARLRQPAAVPTLPISSIQTLIRAGAEPSAVAQRYGLDEALVRRFSAAVQTERQYAIEQFLSVPAPKESRVRTVSDLIDRTLESAGIRRAGVKWNATRRGHEPWRITALFDSAGRQIKGEWSWNMHDNSVTCLNSTARKLLGEQNLGARPGVAPVPSAIQPGTFGNGLAIPVHAPTHGGSDAADTAPAQPAAPSGAAPASPGSSAASVPAATWNSPARSDATAVPSDADAQERAHETASSYDAESRSAESRGAAELSGMATAGEAVPSPAVPAAAQPTGQAEAAVGPDEAATVAMPAQPAQPRQADERRPRRRTGRSAVPSWDEILFGE</sequence>
<accession>A0A939B9N9</accession>
<dbReference type="InterPro" id="IPR021421">
    <property type="entry name" value="DUF3071"/>
</dbReference>
<comment type="caution">
    <text evidence="3">The sequence shown here is derived from an EMBL/GenBank/DDBJ whole genome shotgun (WGS) entry which is preliminary data.</text>
</comment>
<name>A0A939B9N9_9BIFI</name>
<keyword evidence="4" id="KW-1185">Reference proteome</keyword>
<dbReference type="EMBL" id="JACLYU010000002">
    <property type="protein sequence ID" value="MBM6699036.1"/>
    <property type="molecule type" value="Genomic_DNA"/>
</dbReference>
<evidence type="ECO:0000259" key="2">
    <source>
        <dbReference type="Pfam" id="PF11268"/>
    </source>
</evidence>
<dbReference type="InterPro" id="IPR047682">
    <property type="entry name" value="SepH-like"/>
</dbReference>
<proteinExistence type="predicted"/>
<feature type="compositionally biased region" description="Low complexity" evidence="1">
    <location>
        <begin position="315"/>
        <end position="334"/>
    </location>
</feature>
<dbReference type="AlphaFoldDB" id="A0A939B9N9"/>
<feature type="compositionally biased region" description="Low complexity" evidence="1">
    <location>
        <begin position="231"/>
        <end position="261"/>
    </location>
</feature>
<reference evidence="3" key="1">
    <citation type="submission" date="2020-08" db="EMBL/GenBank/DDBJ databases">
        <authorList>
            <person name="Cejkova D."/>
            <person name="Kubasova T."/>
            <person name="Jahodarova E."/>
            <person name="Rychlik I."/>
        </authorList>
    </citation>
    <scope>NUCLEOTIDE SEQUENCE</scope>
    <source>
        <strain evidence="3">An836</strain>
    </source>
</reference>
<dbReference type="Pfam" id="PF11268">
    <property type="entry name" value="DUF3071"/>
    <property type="match status" value="1"/>
</dbReference>